<accession>A0A9Q0S536</accession>
<protein>
    <submittedName>
        <fullName evidence="1">Uncharacterized protein</fullName>
    </submittedName>
</protein>
<keyword evidence="2" id="KW-1185">Reference proteome</keyword>
<organism evidence="1 2">
    <name type="scientific">Pseudolycoriella hygida</name>
    <dbReference type="NCBI Taxonomy" id="35572"/>
    <lineage>
        <taxon>Eukaryota</taxon>
        <taxon>Metazoa</taxon>
        <taxon>Ecdysozoa</taxon>
        <taxon>Arthropoda</taxon>
        <taxon>Hexapoda</taxon>
        <taxon>Insecta</taxon>
        <taxon>Pterygota</taxon>
        <taxon>Neoptera</taxon>
        <taxon>Endopterygota</taxon>
        <taxon>Diptera</taxon>
        <taxon>Nematocera</taxon>
        <taxon>Sciaroidea</taxon>
        <taxon>Sciaridae</taxon>
        <taxon>Pseudolycoriella</taxon>
    </lineage>
</organism>
<dbReference type="Proteomes" id="UP001151699">
    <property type="component" value="Chromosome B"/>
</dbReference>
<sequence>MSVSQQKR</sequence>
<dbReference type="EMBL" id="WJQU01000002">
    <property type="protein sequence ID" value="KAJ6643620.1"/>
    <property type="molecule type" value="Genomic_DNA"/>
</dbReference>
<proteinExistence type="predicted"/>
<evidence type="ECO:0000313" key="1">
    <source>
        <dbReference type="EMBL" id="KAJ6643620.1"/>
    </source>
</evidence>
<evidence type="ECO:0000313" key="2">
    <source>
        <dbReference type="Proteomes" id="UP001151699"/>
    </source>
</evidence>
<name>A0A9Q0S536_9DIPT</name>
<reference evidence="1" key="1">
    <citation type="submission" date="2022-07" db="EMBL/GenBank/DDBJ databases">
        <authorList>
            <person name="Trinca V."/>
            <person name="Uliana J.V.C."/>
            <person name="Torres T.T."/>
            <person name="Ward R.J."/>
            <person name="Monesi N."/>
        </authorList>
    </citation>
    <scope>NUCLEOTIDE SEQUENCE</scope>
    <source>
        <strain evidence="1">HSMRA1968</strain>
        <tissue evidence="1">Whole embryos</tissue>
    </source>
</reference>
<comment type="caution">
    <text evidence="1">The sequence shown here is derived from an EMBL/GenBank/DDBJ whole genome shotgun (WGS) entry which is preliminary data.</text>
</comment>
<gene>
    <name evidence="1" type="ORF">Bhyg_08583</name>
</gene>